<protein>
    <recommendedName>
        <fullName evidence="4">Flagellar hook-basal body complex protein FliE</fullName>
    </recommendedName>
</protein>
<comment type="caution">
    <text evidence="2">The sequence shown here is derived from an EMBL/GenBank/DDBJ whole genome shotgun (WGS) entry which is preliminary data.</text>
</comment>
<evidence type="ECO:0000313" key="2">
    <source>
        <dbReference type="EMBL" id="OGC33224.1"/>
    </source>
</evidence>
<dbReference type="Proteomes" id="UP000177309">
    <property type="component" value="Unassembled WGS sequence"/>
</dbReference>
<dbReference type="GO" id="GO:0003774">
    <property type="term" value="F:cytoskeletal motor activity"/>
    <property type="evidence" value="ECO:0007669"/>
    <property type="project" value="InterPro"/>
</dbReference>
<dbReference type="Pfam" id="PF02049">
    <property type="entry name" value="FliE"/>
    <property type="match status" value="1"/>
</dbReference>
<dbReference type="GO" id="GO:0005198">
    <property type="term" value="F:structural molecule activity"/>
    <property type="evidence" value="ECO:0007669"/>
    <property type="project" value="InterPro"/>
</dbReference>
<accession>A0A1F4TKL6</accession>
<evidence type="ECO:0000256" key="1">
    <source>
        <dbReference type="ARBA" id="ARBA00023143"/>
    </source>
</evidence>
<proteinExistence type="predicted"/>
<dbReference type="GO" id="GO:0071973">
    <property type="term" value="P:bacterial-type flagellum-dependent cell motility"/>
    <property type="evidence" value="ECO:0007669"/>
    <property type="project" value="InterPro"/>
</dbReference>
<dbReference type="AlphaFoldDB" id="A0A1F4TKL6"/>
<keyword evidence="1" id="KW-0975">Bacterial flagellum</keyword>
<organism evidence="2 3">
    <name type="scientific">candidate division WOR-1 bacterium RIFOXYC2_FULL_41_25</name>
    <dbReference type="NCBI Taxonomy" id="1802586"/>
    <lineage>
        <taxon>Bacteria</taxon>
        <taxon>Bacillati</taxon>
        <taxon>Saganbacteria</taxon>
    </lineage>
</organism>
<dbReference type="GO" id="GO:0009288">
    <property type="term" value="C:bacterial-type flagellum"/>
    <property type="evidence" value="ECO:0007669"/>
    <property type="project" value="InterPro"/>
</dbReference>
<evidence type="ECO:0008006" key="4">
    <source>
        <dbReference type="Google" id="ProtNLM"/>
    </source>
</evidence>
<dbReference type="InterPro" id="IPR001624">
    <property type="entry name" value="FliE"/>
</dbReference>
<gene>
    <name evidence="2" type="ORF">A2462_07345</name>
</gene>
<name>A0A1F4TKL6_UNCSA</name>
<evidence type="ECO:0000313" key="3">
    <source>
        <dbReference type="Proteomes" id="UP000177309"/>
    </source>
</evidence>
<dbReference type="EMBL" id="MEUI01000038">
    <property type="protein sequence ID" value="OGC33224.1"/>
    <property type="molecule type" value="Genomic_DNA"/>
</dbReference>
<reference evidence="2 3" key="1">
    <citation type="journal article" date="2016" name="Nat. Commun.">
        <title>Thousands of microbial genomes shed light on interconnected biogeochemical processes in an aquifer system.</title>
        <authorList>
            <person name="Anantharaman K."/>
            <person name="Brown C.T."/>
            <person name="Hug L.A."/>
            <person name="Sharon I."/>
            <person name="Castelle C.J."/>
            <person name="Probst A.J."/>
            <person name="Thomas B.C."/>
            <person name="Singh A."/>
            <person name="Wilkins M.J."/>
            <person name="Karaoz U."/>
            <person name="Brodie E.L."/>
            <person name="Williams K.H."/>
            <person name="Hubbard S.S."/>
            <person name="Banfield J.F."/>
        </authorList>
    </citation>
    <scope>NUCLEOTIDE SEQUENCE [LARGE SCALE GENOMIC DNA]</scope>
</reference>
<sequence>MAEQITPVNNQDRLAQLLGDDFLAEAPSATRSAAAADPSAGVTFSGNIFDDFLSKAVDALEGVSQTEFHTNEMIAKYLRGEVELHEVMTAQAKLGVQVQFAVTMITSVVSTFKEITQMQV</sequence>